<name>A0A966DTD5_9SPHI</name>
<proteinExistence type="predicted"/>
<comment type="caution">
    <text evidence="3">The sequence shown here is derived from an EMBL/GenBank/DDBJ whole genome shotgun (WGS) entry which is preliminary data.</text>
</comment>
<dbReference type="Proteomes" id="UP000638732">
    <property type="component" value="Unassembled WGS sequence"/>
</dbReference>
<dbReference type="Pfam" id="PF00534">
    <property type="entry name" value="Glycos_transf_1"/>
    <property type="match status" value="1"/>
</dbReference>
<evidence type="ECO:0000259" key="2">
    <source>
        <dbReference type="Pfam" id="PF13439"/>
    </source>
</evidence>
<protein>
    <submittedName>
        <fullName evidence="3">Glycosyltransferase</fullName>
    </submittedName>
</protein>
<sequence length="352" mass="39637">MRKKKVFFILSSLRAGGSERVFYLLVRNFDKSLYDVTLILLDSRDNFFETPIVGVNLIELNTIKASKSFFKLVSLLRAEKPDAVFSTGSHINILLGYVSFFANIPRLIARESNIPNLMHVYAGMKAKITGHLIKLVYRKFDVIVCQSQEMKAALNQVYNIKDTKMVVIPNPVAQPKVQVHVPIDNGEINKMIFVARLSHEKGHFRLLECLADLPVNYHLTLAGDGPLKYNIEQKIIELGLEKRVYMLGQISNVPEIIAAHNLFVLSSFTEGFPNVVIEALSVGVPVVAFNVGGLSHIINEKNGYVVDQHKLSDFKQRIVEACNRRWDGDHIANDIQARFGINKISSCYAQLI</sequence>
<dbReference type="InterPro" id="IPR001296">
    <property type="entry name" value="Glyco_trans_1"/>
</dbReference>
<feature type="domain" description="Glycosyl transferase family 1" evidence="1">
    <location>
        <begin position="188"/>
        <end position="321"/>
    </location>
</feature>
<dbReference type="Gene3D" id="3.40.50.2000">
    <property type="entry name" value="Glycogen Phosphorylase B"/>
    <property type="match status" value="2"/>
</dbReference>
<dbReference type="InterPro" id="IPR028098">
    <property type="entry name" value="Glyco_trans_4-like_N"/>
</dbReference>
<gene>
    <name evidence="3" type="ORF">GSY63_14400</name>
</gene>
<dbReference type="CDD" id="cd03811">
    <property type="entry name" value="GT4_GT28_WabH-like"/>
    <property type="match status" value="1"/>
</dbReference>
<dbReference type="Pfam" id="PF13439">
    <property type="entry name" value="Glyco_transf_4"/>
    <property type="match status" value="1"/>
</dbReference>
<dbReference type="RefSeq" id="WP_166586527.1">
    <property type="nucleotide sequence ID" value="NZ_WWEO01000043.1"/>
</dbReference>
<dbReference type="AlphaFoldDB" id="A0A966DTD5"/>
<reference evidence="3" key="2">
    <citation type="submission" date="2020-10" db="EMBL/GenBank/DDBJ databases">
        <title>Mucilaginibacter sp. nov., isolated from soil.</title>
        <authorList>
            <person name="Jeon C.O."/>
        </authorList>
    </citation>
    <scope>NUCLEOTIDE SEQUENCE</scope>
    <source>
        <strain evidence="3">R11</strain>
    </source>
</reference>
<organism evidence="3 4">
    <name type="scientific">Mucilaginibacter agri</name>
    <dbReference type="NCBI Taxonomy" id="2695265"/>
    <lineage>
        <taxon>Bacteria</taxon>
        <taxon>Pseudomonadati</taxon>
        <taxon>Bacteroidota</taxon>
        <taxon>Sphingobacteriia</taxon>
        <taxon>Sphingobacteriales</taxon>
        <taxon>Sphingobacteriaceae</taxon>
        <taxon>Mucilaginibacter</taxon>
    </lineage>
</organism>
<evidence type="ECO:0000259" key="1">
    <source>
        <dbReference type="Pfam" id="PF00534"/>
    </source>
</evidence>
<evidence type="ECO:0000313" key="3">
    <source>
        <dbReference type="EMBL" id="NCD70555.1"/>
    </source>
</evidence>
<dbReference type="GO" id="GO:0016757">
    <property type="term" value="F:glycosyltransferase activity"/>
    <property type="evidence" value="ECO:0007669"/>
    <property type="project" value="InterPro"/>
</dbReference>
<dbReference type="PANTHER" id="PTHR12526">
    <property type="entry name" value="GLYCOSYLTRANSFERASE"/>
    <property type="match status" value="1"/>
</dbReference>
<dbReference type="SUPFAM" id="SSF53756">
    <property type="entry name" value="UDP-Glycosyltransferase/glycogen phosphorylase"/>
    <property type="match status" value="1"/>
</dbReference>
<dbReference type="EMBL" id="WWEO01000043">
    <property type="protein sequence ID" value="NCD70555.1"/>
    <property type="molecule type" value="Genomic_DNA"/>
</dbReference>
<feature type="domain" description="Glycosyltransferase subfamily 4-like N-terminal" evidence="2">
    <location>
        <begin position="16"/>
        <end position="172"/>
    </location>
</feature>
<evidence type="ECO:0000313" key="4">
    <source>
        <dbReference type="Proteomes" id="UP000638732"/>
    </source>
</evidence>
<reference evidence="3" key="1">
    <citation type="submission" date="2020-01" db="EMBL/GenBank/DDBJ databases">
        <authorList>
            <person name="Seo Y.L."/>
        </authorList>
    </citation>
    <scope>NUCLEOTIDE SEQUENCE</scope>
    <source>
        <strain evidence="3">R11</strain>
    </source>
</reference>
<dbReference type="PANTHER" id="PTHR12526:SF630">
    <property type="entry name" value="GLYCOSYLTRANSFERASE"/>
    <property type="match status" value="1"/>
</dbReference>
<keyword evidence="4" id="KW-1185">Reference proteome</keyword>
<accession>A0A966DTD5</accession>